<dbReference type="InterPro" id="IPR050778">
    <property type="entry name" value="Cueball_EGF_LRP_Nidogen"/>
</dbReference>
<organism evidence="2 3">
    <name type="scientific">Nocardia callitridis</name>
    <dbReference type="NCBI Taxonomy" id="648753"/>
    <lineage>
        <taxon>Bacteria</taxon>
        <taxon>Bacillati</taxon>
        <taxon>Actinomycetota</taxon>
        <taxon>Actinomycetes</taxon>
        <taxon>Mycobacteriales</taxon>
        <taxon>Nocardiaceae</taxon>
        <taxon>Nocardia</taxon>
    </lineage>
</organism>
<evidence type="ECO:0000313" key="2">
    <source>
        <dbReference type="EMBL" id="GAA5051152.1"/>
    </source>
</evidence>
<evidence type="ECO:0000256" key="1">
    <source>
        <dbReference type="SAM" id="MobiDB-lite"/>
    </source>
</evidence>
<dbReference type="Proteomes" id="UP001500603">
    <property type="component" value="Unassembled WGS sequence"/>
</dbReference>
<evidence type="ECO:0000313" key="3">
    <source>
        <dbReference type="Proteomes" id="UP001500603"/>
    </source>
</evidence>
<evidence type="ECO:0008006" key="4">
    <source>
        <dbReference type="Google" id="ProtNLM"/>
    </source>
</evidence>
<gene>
    <name evidence="2" type="ORF">GCM10023318_22190</name>
</gene>
<dbReference type="RefSeq" id="WP_345495168.1">
    <property type="nucleotide sequence ID" value="NZ_BAABJM010000002.1"/>
</dbReference>
<sequence>MAETQLLVLHPGRKQIIAMSTDGADIRVFLDGTDQVPDGIAVDQARGHLYWTNMGVPDRPGGDGYYTRNGSLERVDLDGTGRRTILPSGAFTTGKQLTADFATGSLYWCDREGMRVLRADLDGSRLEPLVVTATGDCAAQVIENHCVGIAVDPVARQLYWTQKGAPKAGRGRILRAGLDIPVGQSATDRKDIEILWADLPEPIDLELAPDASTLTWTDRGAEPEGNTLNRGRIHPGSTTPEILATGFRETIGLTTVDQRTYYVTDLHGGVYAVDSATSEKRLLADLGPGATGIALAELG</sequence>
<dbReference type="SUPFAM" id="SSF63825">
    <property type="entry name" value="YWTD domain"/>
    <property type="match status" value="2"/>
</dbReference>
<dbReference type="Gene3D" id="2.120.10.30">
    <property type="entry name" value="TolB, C-terminal domain"/>
    <property type="match status" value="2"/>
</dbReference>
<dbReference type="SMART" id="SM00135">
    <property type="entry name" value="LY"/>
    <property type="match status" value="3"/>
</dbReference>
<name>A0ABP9K4H9_9NOCA</name>
<dbReference type="PANTHER" id="PTHR46513:SF13">
    <property type="entry name" value="EGF-LIKE DOMAIN-CONTAINING PROTEIN"/>
    <property type="match status" value="1"/>
</dbReference>
<dbReference type="PANTHER" id="PTHR46513">
    <property type="entry name" value="VITELLOGENIN RECEPTOR-LIKE PROTEIN-RELATED-RELATED"/>
    <property type="match status" value="1"/>
</dbReference>
<keyword evidence="3" id="KW-1185">Reference proteome</keyword>
<accession>A0ABP9K4H9</accession>
<proteinExistence type="predicted"/>
<reference evidence="3" key="1">
    <citation type="journal article" date="2019" name="Int. J. Syst. Evol. Microbiol.">
        <title>The Global Catalogue of Microorganisms (GCM) 10K type strain sequencing project: providing services to taxonomists for standard genome sequencing and annotation.</title>
        <authorList>
            <consortium name="The Broad Institute Genomics Platform"/>
            <consortium name="The Broad Institute Genome Sequencing Center for Infectious Disease"/>
            <person name="Wu L."/>
            <person name="Ma J."/>
        </authorList>
    </citation>
    <scope>NUCLEOTIDE SEQUENCE [LARGE SCALE GENOMIC DNA]</scope>
    <source>
        <strain evidence="3">JCM 18298</strain>
    </source>
</reference>
<comment type="caution">
    <text evidence="2">The sequence shown here is derived from an EMBL/GenBank/DDBJ whole genome shotgun (WGS) entry which is preliminary data.</text>
</comment>
<dbReference type="InterPro" id="IPR011042">
    <property type="entry name" value="6-blade_b-propeller_TolB-like"/>
</dbReference>
<protein>
    <recommendedName>
        <fullName evidence="4">3-hydroxyacyl-CoA dehydrogenase</fullName>
    </recommendedName>
</protein>
<feature type="region of interest" description="Disordered" evidence="1">
    <location>
        <begin position="217"/>
        <end position="239"/>
    </location>
</feature>
<dbReference type="InterPro" id="IPR000033">
    <property type="entry name" value="LDLR_classB_rpt"/>
</dbReference>
<dbReference type="EMBL" id="BAABJM010000002">
    <property type="protein sequence ID" value="GAA5051152.1"/>
    <property type="molecule type" value="Genomic_DNA"/>
</dbReference>